<dbReference type="PANTHER" id="PTHR12563:SF17">
    <property type="entry name" value="DIHYDROXYACETONE PHOSPHATE ACYLTRANSFERASE"/>
    <property type="match status" value="1"/>
</dbReference>
<protein>
    <recommendedName>
        <fullName evidence="6">Phospholipid/glycerol acyltransferase domain-containing protein</fullName>
    </recommendedName>
</protein>
<dbReference type="PIRSF" id="PIRSF000437">
    <property type="entry name" value="GPAT_DHAPAT"/>
    <property type="match status" value="1"/>
</dbReference>
<dbReference type="CDD" id="cd07993">
    <property type="entry name" value="LPLAT_DHAPAT-like"/>
    <property type="match status" value="1"/>
</dbReference>
<evidence type="ECO:0000256" key="2">
    <source>
        <dbReference type="ARBA" id="ARBA00007937"/>
    </source>
</evidence>
<keyword evidence="3" id="KW-0808">Transferase</keyword>
<dbReference type="AlphaFoldDB" id="A0A7S4C879"/>
<dbReference type="EMBL" id="HBJA01002718">
    <property type="protein sequence ID" value="CAE0789733.1"/>
    <property type="molecule type" value="Transcribed_RNA"/>
</dbReference>
<dbReference type="GO" id="GO:0008654">
    <property type="term" value="P:phospholipid biosynthetic process"/>
    <property type="evidence" value="ECO:0007669"/>
    <property type="project" value="TreeGrafter"/>
</dbReference>
<keyword evidence="5" id="KW-0012">Acyltransferase</keyword>
<evidence type="ECO:0000313" key="7">
    <source>
        <dbReference type="EMBL" id="CAE0789733.1"/>
    </source>
</evidence>
<comment type="similarity">
    <text evidence="2">Belongs to the GPAT/DAPAT family.</text>
</comment>
<dbReference type="GO" id="GO:0004366">
    <property type="term" value="F:glycerol-3-phosphate O-acyltransferase activity"/>
    <property type="evidence" value="ECO:0007669"/>
    <property type="project" value="TreeGrafter"/>
</dbReference>
<dbReference type="SMART" id="SM00563">
    <property type="entry name" value="PlsC"/>
    <property type="match status" value="1"/>
</dbReference>
<dbReference type="GO" id="GO:0012505">
    <property type="term" value="C:endomembrane system"/>
    <property type="evidence" value="ECO:0007669"/>
    <property type="project" value="UniProtKB-SubCell"/>
</dbReference>
<accession>A0A7S4C879</accession>
<evidence type="ECO:0000256" key="4">
    <source>
        <dbReference type="ARBA" id="ARBA00023136"/>
    </source>
</evidence>
<dbReference type="Pfam" id="PF01553">
    <property type="entry name" value="Acyltransferase"/>
    <property type="match status" value="1"/>
</dbReference>
<dbReference type="InterPro" id="IPR041728">
    <property type="entry name" value="GPAT/DHAPAT_LPLAT"/>
</dbReference>
<organism evidence="7">
    <name type="scientific">Eutreptiella gymnastica</name>
    <dbReference type="NCBI Taxonomy" id="73025"/>
    <lineage>
        <taxon>Eukaryota</taxon>
        <taxon>Discoba</taxon>
        <taxon>Euglenozoa</taxon>
        <taxon>Euglenida</taxon>
        <taxon>Spirocuta</taxon>
        <taxon>Euglenophyceae</taxon>
        <taxon>Eutreptiales</taxon>
        <taxon>Eutreptiaceae</taxon>
        <taxon>Eutreptiella</taxon>
    </lineage>
</organism>
<proteinExistence type="inferred from homology"/>
<dbReference type="SUPFAM" id="SSF69593">
    <property type="entry name" value="Glycerol-3-phosphate (1)-acyltransferase"/>
    <property type="match status" value="1"/>
</dbReference>
<reference evidence="7" key="1">
    <citation type="submission" date="2021-01" db="EMBL/GenBank/DDBJ databases">
        <authorList>
            <person name="Corre E."/>
            <person name="Pelletier E."/>
            <person name="Niang G."/>
            <person name="Scheremetjew M."/>
            <person name="Finn R."/>
            <person name="Kale V."/>
            <person name="Holt S."/>
            <person name="Cochrane G."/>
            <person name="Meng A."/>
            <person name="Brown T."/>
            <person name="Cohen L."/>
        </authorList>
    </citation>
    <scope>NUCLEOTIDE SEQUENCE</scope>
    <source>
        <strain evidence="7">CCMP1594</strain>
    </source>
</reference>
<gene>
    <name evidence="7" type="ORF">EGYM00163_LOCUS847</name>
</gene>
<evidence type="ECO:0000256" key="1">
    <source>
        <dbReference type="ARBA" id="ARBA00004184"/>
    </source>
</evidence>
<dbReference type="PANTHER" id="PTHR12563">
    <property type="entry name" value="GLYCEROL-3-PHOSPHATE ACYLTRANSFERASE"/>
    <property type="match status" value="1"/>
</dbReference>
<dbReference type="InterPro" id="IPR002123">
    <property type="entry name" value="Plipid/glycerol_acylTrfase"/>
</dbReference>
<dbReference type="GO" id="GO:0019432">
    <property type="term" value="P:triglyceride biosynthetic process"/>
    <property type="evidence" value="ECO:0007669"/>
    <property type="project" value="TreeGrafter"/>
</dbReference>
<evidence type="ECO:0000256" key="5">
    <source>
        <dbReference type="ARBA" id="ARBA00023315"/>
    </source>
</evidence>
<feature type="domain" description="Phospholipid/glycerol acyltransferase" evidence="6">
    <location>
        <begin position="76"/>
        <end position="203"/>
    </location>
</feature>
<sequence length="652" mass="73935">MEVLTSEAVTSAKGYDPKRAAQIYDRMAARPSWNVIAPILRIFRWSASRLFPLGIRVNVKELEKAKATMAKHPGNLVLLPTHRSHIDYLTMHHICALYNLPTPCVVAGDNLNMAVIGPLLRRCGAVFIRRSFGGDHLYTAIFNEYLKGVLRSGGALECFIEGGRGRSGKLLPPKLGFMKCIVEAVEKGDVEDVWILPVSFGYDRLLETESYVEELQGTPKKAERLLSTVSYYWRTMRAALNHKISFGRVDVGIGEPISIQEHMRIHRTKSPSTLQWDFESNSLKSVPRTPEQQSQALHLALAYRSLDQCNQCSTILPAALVGTVMLLHRDRGLTKDTLIEKVGFWQREIKARGFKILEGNESLEHNIDVVVTRILTGEGRTNLMKRHKDLLITSAFTPDERLELSIYRNQIIHIFVLEAQVAVGIQSCLRKQSAQHPDVPQEDLLLPKKDIREECAFLSYLLKAEFVYEYTKLTEKSGGSLMAVNFEKGCDVFVKKGYLEPVDGEHFRRRWPAPIKQSTLGRFCDLLLPFVDSYFLVLLGAVRLLPDQVMEEKAFIAKIQSVGERLYFSGEMDHYEAVGKETLQQAVQRYYQIGVLLHTYPPEGRGKGHAVRLAERFRSEDAMHELIARVHAFRRTTDMSLDNVIEAVKNMP</sequence>
<dbReference type="GO" id="GO:0006072">
    <property type="term" value="P:glycerol-3-phosphate metabolic process"/>
    <property type="evidence" value="ECO:0007669"/>
    <property type="project" value="TreeGrafter"/>
</dbReference>
<dbReference type="Pfam" id="PF19277">
    <property type="entry name" value="GPAT_C"/>
    <property type="match status" value="1"/>
</dbReference>
<keyword evidence="4" id="KW-0472">Membrane</keyword>
<evidence type="ECO:0000256" key="3">
    <source>
        <dbReference type="ARBA" id="ARBA00022679"/>
    </source>
</evidence>
<dbReference type="InterPro" id="IPR045520">
    <property type="entry name" value="GPAT/DHAPAT_C"/>
</dbReference>
<evidence type="ECO:0000259" key="6">
    <source>
        <dbReference type="SMART" id="SM00563"/>
    </source>
</evidence>
<comment type="subcellular location">
    <subcellularLocation>
        <location evidence="1">Endomembrane system</location>
        <topology evidence="1">Peripheral membrane protein</topology>
    </subcellularLocation>
</comment>
<dbReference type="GO" id="GO:0006631">
    <property type="term" value="P:fatty acid metabolic process"/>
    <property type="evidence" value="ECO:0007669"/>
    <property type="project" value="TreeGrafter"/>
</dbReference>
<dbReference type="InterPro" id="IPR022284">
    <property type="entry name" value="GPAT/DHAPAT"/>
</dbReference>
<name>A0A7S4C879_9EUGL</name>
<dbReference type="GO" id="GO:0031966">
    <property type="term" value="C:mitochondrial membrane"/>
    <property type="evidence" value="ECO:0007669"/>
    <property type="project" value="TreeGrafter"/>
</dbReference>